<sequence>MSTMVLNIKGNMTKKVSKLKEMKKQRGVTLLEIIIVLGIIGVIAAGVVILAQRAFTAQDLSAVQDDLTSVRTAMNEAYKDQAQYPAQSDSIKGLSKSDINDTSVSNDSPIATLVRMGKISADEAFNGFSNDAFQMDNALTDSSSSQRKGFVVVVNGLASEECRNLISQMGNQWDYVEALNTGAAAGSEPSIADRDFSVGKSGAILKTLTSSDISPSDIVATGVCDGQGSINGVIFGSK</sequence>
<comment type="subcellular location">
    <subcellularLocation>
        <location evidence="1">Membrane</location>
        <topology evidence="1">Single-pass membrane protein</topology>
    </subcellularLocation>
</comment>
<dbReference type="GO" id="GO:0009289">
    <property type="term" value="C:pilus"/>
    <property type="evidence" value="ECO:0007669"/>
    <property type="project" value="InterPro"/>
</dbReference>
<dbReference type="RefSeq" id="WP_085048647.1">
    <property type="nucleotide sequence ID" value="NZ_CP069763.1"/>
</dbReference>
<name>A0A7X1BND8_9ENTR</name>
<dbReference type="SUPFAM" id="SSF54523">
    <property type="entry name" value="Pili subunits"/>
    <property type="match status" value="1"/>
</dbReference>
<dbReference type="GeneID" id="69428486"/>
<dbReference type="AlphaFoldDB" id="A0A7X1BND8"/>
<dbReference type="Proteomes" id="UP000548504">
    <property type="component" value="Unassembled WGS sequence"/>
</dbReference>
<keyword evidence="2" id="KW-0812">Transmembrane</keyword>
<feature type="transmembrane region" description="Helical" evidence="2">
    <location>
        <begin position="28"/>
        <end position="51"/>
    </location>
</feature>
<evidence type="ECO:0000256" key="2">
    <source>
        <dbReference type="SAM" id="Phobius"/>
    </source>
</evidence>
<dbReference type="InterPro" id="IPR045584">
    <property type="entry name" value="Pilin-like"/>
</dbReference>
<dbReference type="Gene3D" id="3.30.1690.10">
    <property type="entry name" value="TcpA-like pilin"/>
    <property type="match status" value="1"/>
</dbReference>
<dbReference type="NCBIfam" id="TIGR02532">
    <property type="entry name" value="IV_pilin_GFxxxE"/>
    <property type="match status" value="1"/>
</dbReference>
<dbReference type="InterPro" id="IPR012902">
    <property type="entry name" value="N_methyl_site"/>
</dbReference>
<dbReference type="PROSITE" id="PS00409">
    <property type="entry name" value="PROKAR_NTER_METHYL"/>
    <property type="match status" value="1"/>
</dbReference>
<comment type="caution">
    <text evidence="3">The sequence shown here is derived from an EMBL/GenBank/DDBJ whole genome shotgun (WGS) entry which is preliminary data.</text>
</comment>
<keyword evidence="2" id="KW-0472">Membrane</keyword>
<evidence type="ECO:0000313" key="3">
    <source>
        <dbReference type="EMBL" id="MBC2620215.1"/>
    </source>
</evidence>
<evidence type="ECO:0000313" key="4">
    <source>
        <dbReference type="Proteomes" id="UP000548504"/>
    </source>
</evidence>
<organism evidence="3 4">
    <name type="scientific">Citrobacter cronae</name>
    <dbReference type="NCBI Taxonomy" id="1748967"/>
    <lineage>
        <taxon>Bacteria</taxon>
        <taxon>Pseudomonadati</taxon>
        <taxon>Pseudomonadota</taxon>
        <taxon>Gammaproteobacteria</taxon>
        <taxon>Enterobacterales</taxon>
        <taxon>Enterobacteriaceae</taxon>
        <taxon>Citrobacter</taxon>
        <taxon>Citrobacter freundii complex</taxon>
    </lineage>
</organism>
<evidence type="ECO:0000256" key="1">
    <source>
        <dbReference type="ARBA" id="ARBA00004167"/>
    </source>
</evidence>
<dbReference type="GO" id="GO:0016020">
    <property type="term" value="C:membrane"/>
    <property type="evidence" value="ECO:0007669"/>
    <property type="project" value="UniProtKB-SubCell"/>
</dbReference>
<dbReference type="Pfam" id="PF05946">
    <property type="entry name" value="TcpA"/>
    <property type="match status" value="1"/>
</dbReference>
<reference evidence="3 4" key="1">
    <citation type="submission" date="2020-08" db="EMBL/GenBank/DDBJ databases">
        <title>Emergence and comparative genomics analysis of Citrobacter in Fennec fox imported from North Africa to China.</title>
        <authorList>
            <person name="Zheng B."/>
        </authorList>
    </citation>
    <scope>NUCLEOTIDE SEQUENCE [LARGE SCALE GENOMIC DNA]</scope>
    <source>
        <strain evidence="3 4">FF141</strain>
    </source>
</reference>
<dbReference type="GO" id="GO:0043230">
    <property type="term" value="C:extracellular organelle"/>
    <property type="evidence" value="ECO:0007669"/>
    <property type="project" value="InterPro"/>
</dbReference>
<dbReference type="EMBL" id="JACLAG010000002">
    <property type="protein sequence ID" value="MBC2620215.1"/>
    <property type="molecule type" value="Genomic_DNA"/>
</dbReference>
<accession>A0A7X1BND8</accession>
<dbReference type="Pfam" id="PF07963">
    <property type="entry name" value="N_methyl"/>
    <property type="match status" value="1"/>
</dbReference>
<protein>
    <submittedName>
        <fullName evidence="3">Type IV pilus major pilin</fullName>
    </submittedName>
</protein>
<proteinExistence type="predicted"/>
<dbReference type="InterPro" id="IPR010271">
    <property type="entry name" value="TcpA"/>
</dbReference>
<keyword evidence="2" id="KW-1133">Transmembrane helix</keyword>
<gene>
    <name evidence="3" type="ORF">H7I73_11250</name>
</gene>